<name>A0ABT9S8P2_9BURK</name>
<evidence type="ECO:0000256" key="1">
    <source>
        <dbReference type="SAM" id="Phobius"/>
    </source>
</evidence>
<dbReference type="EMBL" id="JAUSRO010000009">
    <property type="protein sequence ID" value="MDP9900719.1"/>
    <property type="molecule type" value="Genomic_DNA"/>
</dbReference>
<evidence type="ECO:0000313" key="2">
    <source>
        <dbReference type="EMBL" id="MDP9900719.1"/>
    </source>
</evidence>
<sequence length="67" mass="7779">MVATLYRVLCEGQPVPETHMPMLRQMLAAFGVIKIQEIGWAVAIQYRKTKMTKIMKNEFEIFKCMDA</sequence>
<accession>A0ABT9S8P2</accession>
<feature type="transmembrane region" description="Helical" evidence="1">
    <location>
        <begin position="26"/>
        <end position="46"/>
    </location>
</feature>
<keyword evidence="1" id="KW-1133">Transmembrane helix</keyword>
<keyword evidence="1" id="KW-0812">Transmembrane</keyword>
<keyword evidence="3" id="KW-1185">Reference proteome</keyword>
<reference evidence="2 3" key="1">
    <citation type="submission" date="2023-07" db="EMBL/GenBank/DDBJ databases">
        <title>Sorghum-associated microbial communities from plants grown in Nebraska, USA.</title>
        <authorList>
            <person name="Schachtman D."/>
        </authorList>
    </citation>
    <scope>NUCLEOTIDE SEQUENCE [LARGE SCALE GENOMIC DNA]</scope>
    <source>
        <strain evidence="2 3">DS1607</strain>
    </source>
</reference>
<gene>
    <name evidence="2" type="ORF">J2W36_002985</name>
</gene>
<proteinExistence type="predicted"/>
<dbReference type="RefSeq" id="WP_307690527.1">
    <property type="nucleotide sequence ID" value="NZ_JAUSRO010000009.1"/>
</dbReference>
<organism evidence="2 3">
    <name type="scientific">Variovorax ginsengisoli</name>
    <dbReference type="NCBI Taxonomy" id="363844"/>
    <lineage>
        <taxon>Bacteria</taxon>
        <taxon>Pseudomonadati</taxon>
        <taxon>Pseudomonadota</taxon>
        <taxon>Betaproteobacteria</taxon>
        <taxon>Burkholderiales</taxon>
        <taxon>Comamonadaceae</taxon>
        <taxon>Variovorax</taxon>
    </lineage>
</organism>
<dbReference type="Proteomes" id="UP001226867">
    <property type="component" value="Unassembled WGS sequence"/>
</dbReference>
<evidence type="ECO:0000313" key="3">
    <source>
        <dbReference type="Proteomes" id="UP001226867"/>
    </source>
</evidence>
<protein>
    <submittedName>
        <fullName evidence="2">Uncharacterized protein</fullName>
    </submittedName>
</protein>
<keyword evidence="1" id="KW-0472">Membrane</keyword>
<comment type="caution">
    <text evidence="2">The sequence shown here is derived from an EMBL/GenBank/DDBJ whole genome shotgun (WGS) entry which is preliminary data.</text>
</comment>